<comment type="caution">
    <text evidence="2">The sequence shown here is derived from an EMBL/GenBank/DDBJ whole genome shotgun (WGS) entry which is preliminary data.</text>
</comment>
<feature type="region of interest" description="Disordered" evidence="1">
    <location>
        <begin position="64"/>
        <end position="94"/>
    </location>
</feature>
<dbReference type="EMBL" id="CAVMBE010000193">
    <property type="protein sequence ID" value="CAK4035031.1"/>
    <property type="molecule type" value="Genomic_DNA"/>
</dbReference>
<feature type="compositionally biased region" description="Low complexity" evidence="1">
    <location>
        <begin position="72"/>
        <end position="94"/>
    </location>
</feature>
<dbReference type="Proteomes" id="UP001296104">
    <property type="component" value="Unassembled WGS sequence"/>
</dbReference>
<evidence type="ECO:0000256" key="1">
    <source>
        <dbReference type="SAM" id="MobiDB-lite"/>
    </source>
</evidence>
<keyword evidence="3" id="KW-1185">Reference proteome</keyword>
<dbReference type="AlphaFoldDB" id="A0AAI9EEG9"/>
<name>A0AAI9EEG9_9PEZI</name>
<organism evidence="2 3">
    <name type="scientific">Lecanosticta acicola</name>
    <dbReference type="NCBI Taxonomy" id="111012"/>
    <lineage>
        <taxon>Eukaryota</taxon>
        <taxon>Fungi</taxon>
        <taxon>Dikarya</taxon>
        <taxon>Ascomycota</taxon>
        <taxon>Pezizomycotina</taxon>
        <taxon>Dothideomycetes</taxon>
        <taxon>Dothideomycetidae</taxon>
        <taxon>Mycosphaerellales</taxon>
        <taxon>Mycosphaerellaceae</taxon>
        <taxon>Lecanosticta</taxon>
    </lineage>
</organism>
<reference evidence="2" key="1">
    <citation type="submission" date="2023-11" db="EMBL/GenBank/DDBJ databases">
        <authorList>
            <person name="Alioto T."/>
            <person name="Alioto T."/>
            <person name="Gomez Garrido J."/>
        </authorList>
    </citation>
    <scope>NUCLEOTIDE SEQUENCE</scope>
</reference>
<gene>
    <name evidence="2" type="ORF">LECACI_7A010189</name>
</gene>
<evidence type="ECO:0000313" key="2">
    <source>
        <dbReference type="EMBL" id="CAK4035031.1"/>
    </source>
</evidence>
<accession>A0AAI9EEG9</accession>
<proteinExistence type="predicted"/>
<sequence>MPEKLEIARQHFASLGMPMKCAQYDIAKASDRSNPAAGTVIGVLQNQKVYLYVEDKLKDSTDFNQQARATLSTPSVSSSGSTGQTSPTPTGQTQSFWAFSTSLRQFSYRTRDNQLVPQSQWPRATGRHVVIIAETGRTMGYDFDSRQWLSGGN</sequence>
<protein>
    <submittedName>
        <fullName evidence="2">Uncharacterized protein</fullName>
    </submittedName>
</protein>
<evidence type="ECO:0000313" key="3">
    <source>
        <dbReference type="Proteomes" id="UP001296104"/>
    </source>
</evidence>